<keyword evidence="1" id="KW-0472">Membrane</keyword>
<feature type="transmembrane region" description="Helical" evidence="1">
    <location>
        <begin position="7"/>
        <end position="27"/>
    </location>
</feature>
<feature type="transmembrane region" description="Helical" evidence="1">
    <location>
        <begin position="64"/>
        <end position="84"/>
    </location>
</feature>
<feature type="transmembrane region" description="Helical" evidence="1">
    <location>
        <begin position="91"/>
        <end position="111"/>
    </location>
</feature>
<accession>X1QRY9</accession>
<sequence>KALKTGSIVMLVMAVYGLILGLMWLFAAEALTTPVFESFTGQTWSDFVTANAKAADLWIMNNRLTVAMALAVSIIGIFLALTSYRKGEKWSWFAFLVSGIIVWGSNVAYYITLASLMSMVLMLIGLVLLVIGLVIPARAILGGKADKK</sequence>
<dbReference type="AlphaFoldDB" id="X1QRY9"/>
<organism evidence="2">
    <name type="scientific">marine sediment metagenome</name>
    <dbReference type="NCBI Taxonomy" id="412755"/>
    <lineage>
        <taxon>unclassified sequences</taxon>
        <taxon>metagenomes</taxon>
        <taxon>ecological metagenomes</taxon>
    </lineage>
</organism>
<proteinExistence type="predicted"/>
<keyword evidence="1" id="KW-1133">Transmembrane helix</keyword>
<feature type="transmembrane region" description="Helical" evidence="1">
    <location>
        <begin position="117"/>
        <end position="141"/>
    </location>
</feature>
<reference evidence="2" key="1">
    <citation type="journal article" date="2014" name="Front. Microbiol.">
        <title>High frequency of phylogenetically diverse reductive dehalogenase-homologous genes in deep subseafloor sedimentary metagenomes.</title>
        <authorList>
            <person name="Kawai M."/>
            <person name="Futagami T."/>
            <person name="Toyoda A."/>
            <person name="Takaki Y."/>
            <person name="Nishi S."/>
            <person name="Hori S."/>
            <person name="Arai W."/>
            <person name="Tsubouchi T."/>
            <person name="Morono Y."/>
            <person name="Uchiyama I."/>
            <person name="Ito T."/>
            <person name="Fujiyama A."/>
            <person name="Inagaki F."/>
            <person name="Takami H."/>
        </authorList>
    </citation>
    <scope>NUCLEOTIDE SEQUENCE</scope>
    <source>
        <strain evidence="2">Expedition CK06-06</strain>
    </source>
</reference>
<feature type="non-terminal residue" evidence="2">
    <location>
        <position position="1"/>
    </location>
</feature>
<evidence type="ECO:0000313" key="2">
    <source>
        <dbReference type="EMBL" id="GAI53705.1"/>
    </source>
</evidence>
<protein>
    <submittedName>
        <fullName evidence="2">Uncharacterized protein</fullName>
    </submittedName>
</protein>
<gene>
    <name evidence="2" type="ORF">S06H3_53018</name>
</gene>
<name>X1QRY9_9ZZZZ</name>
<keyword evidence="1" id="KW-0812">Transmembrane</keyword>
<evidence type="ECO:0000256" key="1">
    <source>
        <dbReference type="SAM" id="Phobius"/>
    </source>
</evidence>
<dbReference type="EMBL" id="BARV01033766">
    <property type="protein sequence ID" value="GAI53705.1"/>
    <property type="molecule type" value="Genomic_DNA"/>
</dbReference>
<comment type="caution">
    <text evidence="2">The sequence shown here is derived from an EMBL/GenBank/DDBJ whole genome shotgun (WGS) entry which is preliminary data.</text>
</comment>